<evidence type="ECO:0000256" key="9">
    <source>
        <dbReference type="PIRSR" id="PIRSR602401-1"/>
    </source>
</evidence>
<dbReference type="EMBL" id="MU150276">
    <property type="protein sequence ID" value="KAF9461977.1"/>
    <property type="molecule type" value="Genomic_DNA"/>
</dbReference>
<name>A0A9P6CDP8_9AGAR</name>
<dbReference type="AlphaFoldDB" id="A0A9P6CDP8"/>
<evidence type="ECO:0000256" key="3">
    <source>
        <dbReference type="ARBA" id="ARBA00010617"/>
    </source>
</evidence>
<gene>
    <name evidence="11" type="ORF">BDZ94DRAFT_1283221</name>
</gene>
<dbReference type="PRINTS" id="PR00463">
    <property type="entry name" value="EP450I"/>
</dbReference>
<accession>A0A9P6CDP8</accession>
<evidence type="ECO:0000256" key="4">
    <source>
        <dbReference type="ARBA" id="ARBA00022617"/>
    </source>
</evidence>
<dbReference type="InterPro" id="IPR017972">
    <property type="entry name" value="Cyt_P450_CS"/>
</dbReference>
<dbReference type="PRINTS" id="PR00385">
    <property type="entry name" value="P450"/>
</dbReference>
<dbReference type="CDD" id="cd11065">
    <property type="entry name" value="CYP64-like"/>
    <property type="match status" value="1"/>
</dbReference>
<dbReference type="OrthoDB" id="2789670at2759"/>
<dbReference type="GO" id="GO:0016705">
    <property type="term" value="F:oxidoreductase activity, acting on paired donors, with incorporation or reduction of molecular oxygen"/>
    <property type="evidence" value="ECO:0007669"/>
    <property type="project" value="InterPro"/>
</dbReference>
<dbReference type="InterPro" id="IPR050364">
    <property type="entry name" value="Cytochrome_P450_fung"/>
</dbReference>
<comment type="pathway">
    <text evidence="2">Secondary metabolite biosynthesis.</text>
</comment>
<keyword evidence="12" id="KW-1185">Reference proteome</keyword>
<evidence type="ECO:0000256" key="1">
    <source>
        <dbReference type="ARBA" id="ARBA00001971"/>
    </source>
</evidence>
<keyword evidence="5 9" id="KW-0479">Metal-binding</keyword>
<evidence type="ECO:0000256" key="7">
    <source>
        <dbReference type="ARBA" id="ARBA00023004"/>
    </source>
</evidence>
<dbReference type="GO" id="GO:0004497">
    <property type="term" value="F:monooxygenase activity"/>
    <property type="evidence" value="ECO:0007669"/>
    <property type="project" value="UniProtKB-KW"/>
</dbReference>
<comment type="similarity">
    <text evidence="3 10">Belongs to the cytochrome P450 family.</text>
</comment>
<dbReference type="InterPro" id="IPR036396">
    <property type="entry name" value="Cyt_P450_sf"/>
</dbReference>
<keyword evidence="4 9" id="KW-0349">Heme</keyword>
<dbReference type="GO" id="GO:0005506">
    <property type="term" value="F:iron ion binding"/>
    <property type="evidence" value="ECO:0007669"/>
    <property type="project" value="InterPro"/>
</dbReference>
<evidence type="ECO:0000256" key="8">
    <source>
        <dbReference type="ARBA" id="ARBA00023033"/>
    </source>
</evidence>
<proteinExistence type="inferred from homology"/>
<dbReference type="PROSITE" id="PS00086">
    <property type="entry name" value="CYTOCHROME_P450"/>
    <property type="match status" value="1"/>
</dbReference>
<evidence type="ECO:0000256" key="10">
    <source>
        <dbReference type="RuleBase" id="RU000461"/>
    </source>
</evidence>
<comment type="caution">
    <text evidence="11">The sequence shown here is derived from an EMBL/GenBank/DDBJ whole genome shotgun (WGS) entry which is preliminary data.</text>
</comment>
<evidence type="ECO:0000256" key="6">
    <source>
        <dbReference type="ARBA" id="ARBA00023002"/>
    </source>
</evidence>
<keyword evidence="8 10" id="KW-0503">Monooxygenase</keyword>
<dbReference type="InterPro" id="IPR001128">
    <property type="entry name" value="Cyt_P450"/>
</dbReference>
<evidence type="ECO:0000313" key="11">
    <source>
        <dbReference type="EMBL" id="KAF9461977.1"/>
    </source>
</evidence>
<dbReference type="PANTHER" id="PTHR46300">
    <property type="entry name" value="P450, PUTATIVE (EUROFUNG)-RELATED-RELATED"/>
    <property type="match status" value="1"/>
</dbReference>
<organism evidence="11 12">
    <name type="scientific">Collybia nuda</name>
    <dbReference type="NCBI Taxonomy" id="64659"/>
    <lineage>
        <taxon>Eukaryota</taxon>
        <taxon>Fungi</taxon>
        <taxon>Dikarya</taxon>
        <taxon>Basidiomycota</taxon>
        <taxon>Agaricomycotina</taxon>
        <taxon>Agaricomycetes</taxon>
        <taxon>Agaricomycetidae</taxon>
        <taxon>Agaricales</taxon>
        <taxon>Tricholomatineae</taxon>
        <taxon>Clitocybaceae</taxon>
        <taxon>Collybia</taxon>
    </lineage>
</organism>
<dbReference type="Proteomes" id="UP000807353">
    <property type="component" value="Unassembled WGS sequence"/>
</dbReference>
<protein>
    <submittedName>
        <fullName evidence="11">Cytochrome P450</fullName>
    </submittedName>
</protein>
<dbReference type="Gene3D" id="1.10.630.10">
    <property type="entry name" value="Cytochrome P450"/>
    <property type="match status" value="1"/>
</dbReference>
<keyword evidence="6 10" id="KW-0560">Oxidoreductase</keyword>
<evidence type="ECO:0000256" key="5">
    <source>
        <dbReference type="ARBA" id="ARBA00022723"/>
    </source>
</evidence>
<dbReference type="SUPFAM" id="SSF48264">
    <property type="entry name" value="Cytochrome P450"/>
    <property type="match status" value="1"/>
</dbReference>
<sequence>MITTADLIAVSLAAVVVLFTFVYRQFTTQNLPLPPGPKPRFFTGNIHQVPFTTPWLTYASWSKIYGPLVYLRIFKTRVLVLNTAKSALDLLEARSAIYSDRPTSWSTSALGGKRQIIFGMSSQNRRFRIYRKALHIGLNIRAVQDYSPIQVQETHTFLKSLLKSPENVFAHIRRFRFIGMSTRNAVAQIMKISYGYQVENDDDPFVRMIEDGIALFRTAFRGFWMWIDIFPLLKFVPDWLPGAGFKRKAREFSKKADEIDQAPYSWAKNNIATGNYTESFTSKHLEDDMLLPTEEKDDIIKYCSAALYIGGADTTVSAITSFFWLMSVYPEVQKKAQQEVEQMIGGRLPTPADHGSMPYISALVKEVVRWAPAAPLGLNVFIPGLRHCVTEDDIYEGYYIPKGTTIIANIWAITHDPEIYPNPSIFDPTRHLGERPQVDPLKFVFGFGRRVCPGAHFAESSMFLTIASVLATFDINKALSPDGREIEPPMEWTSGVTNRLKPFSCRITPRFKDINGILGM</sequence>
<feature type="binding site" description="axial binding residue" evidence="9">
    <location>
        <position position="452"/>
    </location>
    <ligand>
        <name>heme</name>
        <dbReference type="ChEBI" id="CHEBI:30413"/>
    </ligand>
    <ligandPart>
        <name>Fe</name>
        <dbReference type="ChEBI" id="CHEBI:18248"/>
    </ligandPart>
</feature>
<dbReference type="GO" id="GO:0020037">
    <property type="term" value="F:heme binding"/>
    <property type="evidence" value="ECO:0007669"/>
    <property type="project" value="InterPro"/>
</dbReference>
<comment type="cofactor">
    <cofactor evidence="1 9">
        <name>heme</name>
        <dbReference type="ChEBI" id="CHEBI:30413"/>
    </cofactor>
</comment>
<keyword evidence="7 9" id="KW-0408">Iron</keyword>
<dbReference type="PANTHER" id="PTHR46300:SF7">
    <property type="entry name" value="P450, PUTATIVE (EUROFUNG)-RELATED"/>
    <property type="match status" value="1"/>
</dbReference>
<dbReference type="InterPro" id="IPR002401">
    <property type="entry name" value="Cyt_P450_E_grp-I"/>
</dbReference>
<reference evidence="11" key="1">
    <citation type="submission" date="2020-11" db="EMBL/GenBank/DDBJ databases">
        <authorList>
            <consortium name="DOE Joint Genome Institute"/>
            <person name="Ahrendt S."/>
            <person name="Riley R."/>
            <person name="Andreopoulos W."/>
            <person name="Labutti K."/>
            <person name="Pangilinan J."/>
            <person name="Ruiz-Duenas F.J."/>
            <person name="Barrasa J.M."/>
            <person name="Sanchez-Garcia M."/>
            <person name="Camarero S."/>
            <person name="Miyauchi S."/>
            <person name="Serrano A."/>
            <person name="Linde D."/>
            <person name="Babiker R."/>
            <person name="Drula E."/>
            <person name="Ayuso-Fernandez I."/>
            <person name="Pacheco R."/>
            <person name="Padilla G."/>
            <person name="Ferreira P."/>
            <person name="Barriuso J."/>
            <person name="Kellner H."/>
            <person name="Castanera R."/>
            <person name="Alfaro M."/>
            <person name="Ramirez L."/>
            <person name="Pisabarro A.G."/>
            <person name="Kuo A."/>
            <person name="Tritt A."/>
            <person name="Lipzen A."/>
            <person name="He G."/>
            <person name="Yan M."/>
            <person name="Ng V."/>
            <person name="Cullen D."/>
            <person name="Martin F."/>
            <person name="Rosso M.-N."/>
            <person name="Henrissat B."/>
            <person name="Hibbett D."/>
            <person name="Martinez A.T."/>
            <person name="Grigoriev I.V."/>
        </authorList>
    </citation>
    <scope>NUCLEOTIDE SEQUENCE</scope>
    <source>
        <strain evidence="11">CBS 247.69</strain>
    </source>
</reference>
<dbReference type="Pfam" id="PF00067">
    <property type="entry name" value="p450"/>
    <property type="match status" value="1"/>
</dbReference>
<evidence type="ECO:0000256" key="2">
    <source>
        <dbReference type="ARBA" id="ARBA00005179"/>
    </source>
</evidence>
<evidence type="ECO:0000313" key="12">
    <source>
        <dbReference type="Proteomes" id="UP000807353"/>
    </source>
</evidence>